<dbReference type="PANTHER" id="PTHR45819:SF5">
    <property type="entry name" value="CENTAURIN-GAMMA-1A"/>
    <property type="match status" value="1"/>
</dbReference>
<accession>A0A5J4NAE3</accession>
<dbReference type="SUPFAM" id="SSF52540">
    <property type="entry name" value="P-loop containing nucleoside triphosphate hydrolases"/>
    <property type="match status" value="1"/>
</dbReference>
<dbReference type="EMBL" id="QNGE01004901">
    <property type="protein sequence ID" value="KAA3672437.1"/>
    <property type="molecule type" value="Genomic_DNA"/>
</dbReference>
<dbReference type="InterPro" id="IPR011993">
    <property type="entry name" value="PH-like_dom_sf"/>
</dbReference>
<proteinExistence type="predicted"/>
<dbReference type="InterPro" id="IPR051282">
    <property type="entry name" value="Arf-GAP_GTPase_ANK_PH"/>
</dbReference>
<dbReference type="Proteomes" id="UP000324629">
    <property type="component" value="Unassembled WGS sequence"/>
</dbReference>
<dbReference type="Gene3D" id="2.30.29.30">
    <property type="entry name" value="Pleckstrin-homology domain (PH domain)/Phosphotyrosine-binding domain (PTB)"/>
    <property type="match status" value="1"/>
</dbReference>
<comment type="caution">
    <text evidence="3">The sequence shown here is derived from an EMBL/GenBank/DDBJ whole genome shotgun (WGS) entry which is preliminary data.</text>
</comment>
<evidence type="ECO:0000256" key="1">
    <source>
        <dbReference type="ARBA" id="ARBA00022771"/>
    </source>
</evidence>
<dbReference type="GO" id="GO:0003924">
    <property type="term" value="F:GTPase activity"/>
    <property type="evidence" value="ECO:0007669"/>
    <property type="project" value="TreeGrafter"/>
</dbReference>
<protein>
    <recommendedName>
        <fullName evidence="5">Centaurin-gamma-1A</fullName>
    </recommendedName>
</protein>
<keyword evidence="4" id="KW-1185">Reference proteome</keyword>
<gene>
    <name evidence="3" type="ORF">DEA37_0004190</name>
</gene>
<evidence type="ECO:0000313" key="3">
    <source>
        <dbReference type="EMBL" id="KAA3672437.1"/>
    </source>
</evidence>
<evidence type="ECO:0008006" key="5">
    <source>
        <dbReference type="Google" id="ProtNLM"/>
    </source>
</evidence>
<feature type="non-terminal residue" evidence="3">
    <location>
        <position position="679"/>
    </location>
</feature>
<evidence type="ECO:0000313" key="4">
    <source>
        <dbReference type="Proteomes" id="UP000324629"/>
    </source>
</evidence>
<dbReference type="AlphaFoldDB" id="A0A5J4NAE3"/>
<keyword evidence="1" id="KW-0479">Metal-binding</keyword>
<dbReference type="GO" id="GO:0005096">
    <property type="term" value="F:GTPase activator activity"/>
    <property type="evidence" value="ECO:0007669"/>
    <property type="project" value="TreeGrafter"/>
</dbReference>
<name>A0A5J4NAE3_9TREM</name>
<dbReference type="PANTHER" id="PTHR45819">
    <property type="entry name" value="CENTAURIN-GAMMA-1A"/>
    <property type="match status" value="1"/>
</dbReference>
<keyword evidence="1" id="KW-0863">Zinc-finger</keyword>
<sequence length="679" mass="73106">MDALGRHSYDIVALVGDINVQVGRPDEPEFCMGGGRFKKLCFIQSHPCLLLIRDEAGPPDVQLANWIDALVLVVSLADVESVRIAHNYLALLRGLVDLSTVPMALVATQDSVINGTPAPEIEPHIRQLIAAMDSCPYYETCAVYGLNVQPVFEDILSRVLARRSNQKLPNLYTEPQPASVSDNHSFHSPPIADTCSSTAIQMNTCEAYTQLSTAPTVPVPSTLPSITSKHPTVGPAPLHPFKPQICHYPTSAPAYPNDLAHRPNFHLIPSWTEPTLQPIAVTQYRQLQPNPLSSSSLVAVPMAYRPELCASNNVRAASSISSELDLSGAHRVRSAKTAVSHAVCPSEDSALQTQPGSLVASVLNAPVHNRRLSNIFRRPDVDQGPTLSQALADEAADQGRRDRPRPQSTGSLTGGPLASLASATLCATGLHAPSPSAKQQQRDNLGGGRLIPIKQGCLYKLNTQRLSKETKRKKKYVVLTEDARLSYHPSKQDYIDGQHCKWIDLTISTVKLPGLPYRMSGGGTQLGTTSSSDTAPGSSSQAVADMCSSFILLSSPPTSQGTTTSTPVAQDGLIGVTSQLGSLSLMESSLSFHPASTDHLDDEGIHNFFNEAQIDVAGKKPPTLVQGNRHGGRALKEAMKRHYKRAKAAVTDHSTATFESVARRALWDSLPHKVVSVKH</sequence>
<dbReference type="Gene3D" id="3.40.50.300">
    <property type="entry name" value="P-loop containing nucleotide triphosphate hydrolases"/>
    <property type="match status" value="1"/>
</dbReference>
<evidence type="ECO:0000256" key="2">
    <source>
        <dbReference type="SAM" id="MobiDB-lite"/>
    </source>
</evidence>
<organism evidence="3 4">
    <name type="scientific">Paragonimus westermani</name>
    <dbReference type="NCBI Taxonomy" id="34504"/>
    <lineage>
        <taxon>Eukaryota</taxon>
        <taxon>Metazoa</taxon>
        <taxon>Spiralia</taxon>
        <taxon>Lophotrochozoa</taxon>
        <taxon>Platyhelminthes</taxon>
        <taxon>Trematoda</taxon>
        <taxon>Digenea</taxon>
        <taxon>Plagiorchiida</taxon>
        <taxon>Troglotremata</taxon>
        <taxon>Troglotrematidae</taxon>
        <taxon>Paragonimus</taxon>
    </lineage>
</organism>
<dbReference type="GO" id="GO:0008270">
    <property type="term" value="F:zinc ion binding"/>
    <property type="evidence" value="ECO:0007669"/>
    <property type="project" value="UniProtKB-KW"/>
</dbReference>
<dbReference type="InterPro" id="IPR027417">
    <property type="entry name" value="P-loop_NTPase"/>
</dbReference>
<keyword evidence="1" id="KW-0862">Zinc</keyword>
<feature type="region of interest" description="Disordered" evidence="2">
    <location>
        <begin position="392"/>
        <end position="416"/>
    </location>
</feature>
<reference evidence="3 4" key="1">
    <citation type="journal article" date="2019" name="Gigascience">
        <title>Whole-genome sequence of the oriental lung fluke Paragonimus westermani.</title>
        <authorList>
            <person name="Oey H."/>
            <person name="Zakrzewski M."/>
            <person name="Narain K."/>
            <person name="Devi K.R."/>
            <person name="Agatsuma T."/>
            <person name="Nawaratna S."/>
            <person name="Gobert G.N."/>
            <person name="Jones M.K."/>
            <person name="Ragan M.A."/>
            <person name="McManus D.P."/>
            <person name="Krause L."/>
        </authorList>
    </citation>
    <scope>NUCLEOTIDE SEQUENCE [LARGE SCALE GENOMIC DNA]</scope>
    <source>
        <strain evidence="3 4">IND2009</strain>
    </source>
</reference>